<proteinExistence type="predicted"/>
<reference evidence="2 3" key="1">
    <citation type="submission" date="2024-04" db="EMBL/GenBank/DDBJ databases">
        <authorList>
            <consortium name="Genoscope - CEA"/>
            <person name="William W."/>
        </authorList>
    </citation>
    <scope>NUCLEOTIDE SEQUENCE [LARGE SCALE GENOMIC DNA]</scope>
</reference>
<dbReference type="PANTHER" id="PTHR12333:SF0">
    <property type="entry name" value="COMM DOMAIN-CONTAINING PROTEIN 10"/>
    <property type="match status" value="1"/>
</dbReference>
<feature type="domain" description="COMM" evidence="1">
    <location>
        <begin position="129"/>
        <end position="198"/>
    </location>
</feature>
<name>A0AAV2IKD0_LYMST</name>
<comment type="caution">
    <text evidence="2">The sequence shown here is derived from an EMBL/GenBank/DDBJ whole genome shotgun (WGS) entry which is preliminary data.</text>
</comment>
<dbReference type="Proteomes" id="UP001497497">
    <property type="component" value="Unassembled WGS sequence"/>
</dbReference>
<keyword evidence="3" id="KW-1185">Reference proteome</keyword>
<organism evidence="2 3">
    <name type="scientific">Lymnaea stagnalis</name>
    <name type="common">Great pond snail</name>
    <name type="synonym">Helix stagnalis</name>
    <dbReference type="NCBI Taxonomy" id="6523"/>
    <lineage>
        <taxon>Eukaryota</taxon>
        <taxon>Metazoa</taxon>
        <taxon>Spiralia</taxon>
        <taxon>Lophotrochozoa</taxon>
        <taxon>Mollusca</taxon>
        <taxon>Gastropoda</taxon>
        <taxon>Heterobranchia</taxon>
        <taxon>Euthyneura</taxon>
        <taxon>Panpulmonata</taxon>
        <taxon>Hygrophila</taxon>
        <taxon>Lymnaeoidea</taxon>
        <taxon>Lymnaeidae</taxon>
        <taxon>Lymnaea</taxon>
    </lineage>
</organism>
<evidence type="ECO:0000259" key="1">
    <source>
        <dbReference type="PROSITE" id="PS51269"/>
    </source>
</evidence>
<dbReference type="Pfam" id="PF07258">
    <property type="entry name" value="COMM_domain"/>
    <property type="match status" value="1"/>
</dbReference>
<sequence length="198" mass="22797">MASMFTASASIKRAVVLINELDINKFPLLLSRIMQKLHVKEERTFSEEEEEKLQSAFGVSSKDLDLILQTLEFILQQAAYHTAKPLALSSQLKELEIDDDKVNTIVEAWTNGARDLVQKLRERTVHPHQLEDISWRINLQLAQSSQSKMKVPNALFQLGIRHEDTGTTENVRLEFTHEELYQFYNQLETIQSQLDSLS</sequence>
<dbReference type="Pfam" id="PF21672">
    <property type="entry name" value="COMM_HN"/>
    <property type="match status" value="1"/>
</dbReference>
<accession>A0AAV2IKD0</accession>
<evidence type="ECO:0000313" key="2">
    <source>
        <dbReference type="EMBL" id="CAL1546731.1"/>
    </source>
</evidence>
<dbReference type="InterPro" id="IPR037361">
    <property type="entry name" value="COMMD10"/>
</dbReference>
<dbReference type="AlphaFoldDB" id="A0AAV2IKD0"/>
<dbReference type="EMBL" id="CAXITT010000849">
    <property type="protein sequence ID" value="CAL1546731.1"/>
    <property type="molecule type" value="Genomic_DNA"/>
</dbReference>
<dbReference type="PANTHER" id="PTHR12333">
    <property type="entry name" value="COMM DOMAIN CONTAINING PROTEIN 10"/>
    <property type="match status" value="1"/>
</dbReference>
<gene>
    <name evidence="2" type="ORF">GSLYS_00020108001</name>
</gene>
<dbReference type="InterPro" id="IPR017920">
    <property type="entry name" value="COMM"/>
</dbReference>
<protein>
    <recommendedName>
        <fullName evidence="1">COMM domain-containing protein</fullName>
    </recommendedName>
</protein>
<dbReference type="PROSITE" id="PS51269">
    <property type="entry name" value="COMM"/>
    <property type="match status" value="1"/>
</dbReference>
<evidence type="ECO:0000313" key="3">
    <source>
        <dbReference type="Proteomes" id="UP001497497"/>
    </source>
</evidence>